<accession>A0A2N5XKJ5</accession>
<reference evidence="1 2" key="1">
    <citation type="submission" date="2018-01" db="EMBL/GenBank/DDBJ databases">
        <title>The draft genome sequence of Cohaesibacter sp. H1304.</title>
        <authorList>
            <person name="Wang N.-N."/>
            <person name="Du Z.-J."/>
        </authorList>
    </citation>
    <scope>NUCLEOTIDE SEQUENCE [LARGE SCALE GENOMIC DNA]</scope>
    <source>
        <strain evidence="1 2">H1304</strain>
    </source>
</reference>
<dbReference type="AlphaFoldDB" id="A0A2N5XKJ5"/>
<dbReference type="InterPro" id="IPR046083">
    <property type="entry name" value="DUF6101"/>
</dbReference>
<keyword evidence="2" id="KW-1185">Reference proteome</keyword>
<protein>
    <submittedName>
        <fullName evidence="1">Uncharacterized protein</fullName>
    </submittedName>
</protein>
<dbReference type="EMBL" id="PKUQ01000055">
    <property type="protein sequence ID" value="PLW75041.1"/>
    <property type="molecule type" value="Genomic_DNA"/>
</dbReference>
<dbReference type="Pfam" id="PF19596">
    <property type="entry name" value="DUF6101"/>
    <property type="match status" value="1"/>
</dbReference>
<gene>
    <name evidence="1" type="ORF">C0081_22345</name>
</gene>
<evidence type="ECO:0000313" key="1">
    <source>
        <dbReference type="EMBL" id="PLW75041.1"/>
    </source>
</evidence>
<dbReference type="OrthoDB" id="8449893at2"/>
<dbReference type="Proteomes" id="UP000234881">
    <property type="component" value="Unassembled WGS sequence"/>
</dbReference>
<organism evidence="1 2">
    <name type="scientific">Cohaesibacter celericrescens</name>
    <dbReference type="NCBI Taxonomy" id="2067669"/>
    <lineage>
        <taxon>Bacteria</taxon>
        <taxon>Pseudomonadati</taxon>
        <taxon>Pseudomonadota</taxon>
        <taxon>Alphaproteobacteria</taxon>
        <taxon>Hyphomicrobiales</taxon>
        <taxon>Cohaesibacteraceae</taxon>
    </lineage>
</organism>
<sequence>MQHQETHKYTDAISYQVEGSTRIAPYNVAKYFQSADIRSTAAELAGIDEASLFGSQVPGMVQIKANHAMVECVLPCGLPLVVRVPLRYFEGVGARFVVGKREGSPLICLLELVHKDPQLTIPLMASTDLEDAAVDWACWSRLCHLSMLHQPLGSGGYVPVDPAGRSLSGLAIAPEKQRRHHAQFAARRPRFLTRRKVGSSGQANKVAGREIIART</sequence>
<evidence type="ECO:0000313" key="2">
    <source>
        <dbReference type="Proteomes" id="UP000234881"/>
    </source>
</evidence>
<name>A0A2N5XKJ5_9HYPH</name>
<proteinExistence type="predicted"/>
<comment type="caution">
    <text evidence="1">The sequence shown here is derived from an EMBL/GenBank/DDBJ whole genome shotgun (WGS) entry which is preliminary data.</text>
</comment>
<dbReference type="RefSeq" id="WP_101535941.1">
    <property type="nucleotide sequence ID" value="NZ_JBFHIU010000018.1"/>
</dbReference>